<feature type="transmembrane region" description="Helical" evidence="6">
    <location>
        <begin position="37"/>
        <end position="59"/>
    </location>
</feature>
<feature type="domain" description="AprE-like beta-barrel" evidence="7">
    <location>
        <begin position="343"/>
        <end position="424"/>
    </location>
</feature>
<dbReference type="Proteomes" id="UP000516305">
    <property type="component" value="Chromosome"/>
</dbReference>
<evidence type="ECO:0000313" key="8">
    <source>
        <dbReference type="EMBL" id="QNR25657.1"/>
    </source>
</evidence>
<dbReference type="InterPro" id="IPR058982">
    <property type="entry name" value="Beta-barrel_AprE"/>
</dbReference>
<dbReference type="InterPro" id="IPR050739">
    <property type="entry name" value="MFP"/>
</dbReference>
<evidence type="ECO:0000256" key="5">
    <source>
        <dbReference type="SAM" id="Coils"/>
    </source>
</evidence>
<dbReference type="GO" id="GO:0016020">
    <property type="term" value="C:membrane"/>
    <property type="evidence" value="ECO:0007669"/>
    <property type="project" value="UniProtKB-SubCell"/>
</dbReference>
<dbReference type="Gene3D" id="2.40.30.170">
    <property type="match status" value="1"/>
</dbReference>
<dbReference type="RefSeq" id="WP_210760183.1">
    <property type="nucleotide sequence ID" value="NZ_CP060139.1"/>
</dbReference>
<comment type="subcellular location">
    <subcellularLocation>
        <location evidence="1">Membrane</location>
        <topology evidence="1">Single-pass membrane protein</topology>
    </subcellularLocation>
</comment>
<feature type="coiled-coil region" evidence="5">
    <location>
        <begin position="180"/>
        <end position="221"/>
    </location>
</feature>
<proteinExistence type="predicted"/>
<evidence type="ECO:0000256" key="3">
    <source>
        <dbReference type="ARBA" id="ARBA00022989"/>
    </source>
</evidence>
<protein>
    <submittedName>
        <fullName evidence="8">HlyD family efflux transporter periplasmic adaptor subunit</fullName>
    </submittedName>
</protein>
<dbReference type="PRINTS" id="PR01490">
    <property type="entry name" value="RTXTOXIND"/>
</dbReference>
<organism evidence="8 9">
    <name type="scientific">Croceimicrobium hydrocarbonivorans</name>
    <dbReference type="NCBI Taxonomy" id="2761580"/>
    <lineage>
        <taxon>Bacteria</taxon>
        <taxon>Pseudomonadati</taxon>
        <taxon>Bacteroidota</taxon>
        <taxon>Flavobacteriia</taxon>
        <taxon>Flavobacteriales</taxon>
        <taxon>Owenweeksiaceae</taxon>
        <taxon>Croceimicrobium</taxon>
    </lineage>
</organism>
<evidence type="ECO:0000259" key="7">
    <source>
        <dbReference type="Pfam" id="PF26002"/>
    </source>
</evidence>
<dbReference type="Pfam" id="PF26002">
    <property type="entry name" value="Beta-barrel_AprE"/>
    <property type="match status" value="1"/>
</dbReference>
<keyword evidence="4 6" id="KW-0472">Membrane</keyword>
<keyword evidence="2 6" id="KW-0812">Transmembrane</keyword>
<evidence type="ECO:0000313" key="9">
    <source>
        <dbReference type="Proteomes" id="UP000516305"/>
    </source>
</evidence>
<dbReference type="PANTHER" id="PTHR30386">
    <property type="entry name" value="MEMBRANE FUSION SUBUNIT OF EMRAB-TOLC MULTIDRUG EFFLUX PUMP"/>
    <property type="match status" value="1"/>
</dbReference>
<reference evidence="8 9" key="1">
    <citation type="submission" date="2020-08" db="EMBL/GenBank/DDBJ databases">
        <title>Croceimicrobium hydrocarbonivorans gen. nov., sp. nov., a novel marine bacterium isolated from a bacterial consortium that degrades polyethylene terephthalate.</title>
        <authorList>
            <person name="Liu R."/>
        </authorList>
    </citation>
    <scope>NUCLEOTIDE SEQUENCE [LARGE SCALE GENOMIC DNA]</scope>
    <source>
        <strain evidence="8 9">A20-9</strain>
    </source>
</reference>
<name>A0A7H0VIV9_9FLAO</name>
<feature type="coiled-coil region" evidence="5">
    <location>
        <begin position="260"/>
        <end position="302"/>
    </location>
</feature>
<evidence type="ECO:0000256" key="1">
    <source>
        <dbReference type="ARBA" id="ARBA00004167"/>
    </source>
</evidence>
<evidence type="ECO:0000256" key="6">
    <source>
        <dbReference type="SAM" id="Phobius"/>
    </source>
</evidence>
<keyword evidence="5" id="KW-0175">Coiled coil</keyword>
<dbReference type="AlphaFoldDB" id="A0A7H0VIV9"/>
<sequence length="455" mass="52374">MEEVKDQIQKEKKSSLEEQALRSFVVNDIINKPPHWLLRWGVTSVFIVIILVLLASWFVRYPDIISGMATVKAENPVVLKSSLVNGRLNKLFVVDGQKVQKGDALLSFENPMSADEYSYLQSFLIQFDSISNKSDLAQNLILDIDTNRNFGLLQASFNRLSSAYLAIQELNSRSIDSMRLLNLKEQISNYENLVSIAETQVRIARNELRNAEQKHKADKKLFKEGVYSKVDFMDMESAYRGKLSALENAKQTKGQYKVTTADYKRQLSELEYELQKERRELLIELNQALATLKSEMTNWEQSNIILANTDGTINYLVDLFEGRTVLAGEPLLAIIPEDQQYYVSAFIPPSNYGKVQIGQEANLKLDNYNWQEFGILKGKVKTVSELPTEEGYRVVVEVLNYPEVKAAHKLELRPEMNGMLEIKTNDLRLIERFFHNLKKIFERKPIKKDEEKDEK</sequence>
<evidence type="ECO:0000256" key="2">
    <source>
        <dbReference type="ARBA" id="ARBA00022692"/>
    </source>
</evidence>
<evidence type="ECO:0000256" key="4">
    <source>
        <dbReference type="ARBA" id="ARBA00023136"/>
    </source>
</evidence>
<gene>
    <name evidence="8" type="ORF">H4K34_07400</name>
</gene>
<dbReference type="KEGG" id="chyd:H4K34_07400"/>
<keyword evidence="3 6" id="KW-1133">Transmembrane helix</keyword>
<dbReference type="EMBL" id="CP060139">
    <property type="protein sequence ID" value="QNR25657.1"/>
    <property type="molecule type" value="Genomic_DNA"/>
</dbReference>
<keyword evidence="9" id="KW-1185">Reference proteome</keyword>
<dbReference type="PANTHER" id="PTHR30386:SF26">
    <property type="entry name" value="TRANSPORT PROTEIN COMB"/>
    <property type="match status" value="1"/>
</dbReference>
<accession>A0A7H0VIV9</accession>